<name>A0A4Y8RGJ4_9HYPH</name>
<reference evidence="1 2" key="1">
    <citation type="submission" date="2019-03" db="EMBL/GenBank/DDBJ databases">
        <title>Jiella endophytica sp. nov., a novel endophytic bacterium isolated from root of Ficus microcarpa Linn. f.</title>
        <authorList>
            <person name="Tuo L."/>
        </authorList>
    </citation>
    <scope>NUCLEOTIDE SEQUENCE [LARGE SCALE GENOMIC DNA]</scope>
    <source>
        <strain evidence="1 2">CBS5Q-3</strain>
    </source>
</reference>
<organism evidence="1 2">
    <name type="scientific">Jiella endophytica</name>
    <dbReference type="NCBI Taxonomy" id="2558362"/>
    <lineage>
        <taxon>Bacteria</taxon>
        <taxon>Pseudomonadati</taxon>
        <taxon>Pseudomonadota</taxon>
        <taxon>Alphaproteobacteria</taxon>
        <taxon>Hyphomicrobiales</taxon>
        <taxon>Aurantimonadaceae</taxon>
        <taxon>Jiella</taxon>
    </lineage>
</organism>
<evidence type="ECO:0000313" key="2">
    <source>
        <dbReference type="Proteomes" id="UP000298179"/>
    </source>
</evidence>
<keyword evidence="2" id="KW-1185">Reference proteome</keyword>
<dbReference type="RefSeq" id="WP_134763318.1">
    <property type="nucleotide sequence ID" value="NZ_SOZD01000005.1"/>
</dbReference>
<dbReference type="Proteomes" id="UP000298179">
    <property type="component" value="Unassembled WGS sequence"/>
</dbReference>
<gene>
    <name evidence="1" type="ORF">E3C22_18320</name>
</gene>
<accession>A0A4Y8RGJ4</accession>
<dbReference type="AlphaFoldDB" id="A0A4Y8RGJ4"/>
<proteinExistence type="predicted"/>
<sequence length="165" mass="18382">MFVPTQHSVGAGGSDIVIPFVAVSLAPSEETTTKIICLPKFYIETFKDRYEDLEFRAKWEFFEKKKLECKSISRDRAALSEELTAGLEDLFDDMFFLKSGEFEFRIDVYGAKNKLIASASSKMKVSSNQISRLEGARADLKYGFRTACQASPAAHATFPLISIAG</sequence>
<evidence type="ECO:0000313" key="1">
    <source>
        <dbReference type="EMBL" id="TFF20843.1"/>
    </source>
</evidence>
<dbReference type="EMBL" id="SOZD01000005">
    <property type="protein sequence ID" value="TFF20843.1"/>
    <property type="molecule type" value="Genomic_DNA"/>
</dbReference>
<comment type="caution">
    <text evidence="1">The sequence shown here is derived from an EMBL/GenBank/DDBJ whole genome shotgun (WGS) entry which is preliminary data.</text>
</comment>
<protein>
    <submittedName>
        <fullName evidence="1">Uncharacterized protein</fullName>
    </submittedName>
</protein>